<organism evidence="1 2">
    <name type="scientific">Bacillus thuringiensis T01-328</name>
    <dbReference type="NCBI Taxonomy" id="1324966"/>
    <lineage>
        <taxon>Bacteria</taxon>
        <taxon>Bacillati</taxon>
        <taxon>Bacillota</taxon>
        <taxon>Bacilli</taxon>
        <taxon>Bacillales</taxon>
        <taxon>Bacillaceae</taxon>
        <taxon>Bacillus</taxon>
        <taxon>Bacillus cereus group</taxon>
    </lineage>
</organism>
<proteinExistence type="predicted"/>
<gene>
    <name evidence="1" type="ORF">BTCBT_006478</name>
</gene>
<evidence type="ECO:0000313" key="2">
    <source>
        <dbReference type="Proteomes" id="UP000013487"/>
    </source>
</evidence>
<dbReference type="GeneID" id="67470986"/>
<comment type="caution">
    <text evidence="1">The sequence shown here is derived from an EMBL/GenBank/DDBJ whole genome shotgun (WGS) entry which is preliminary data.</text>
</comment>
<evidence type="ECO:0000313" key="1">
    <source>
        <dbReference type="EMBL" id="ERH97381.1"/>
    </source>
</evidence>
<reference evidence="1 2" key="1">
    <citation type="journal article" date="2013" name="Genome Announc.">
        <title>Draft Genome Sequence of Bacillus thuringiensis var. thuringiensis Strain T01-328, a Brazilian Isolate That Produces a Soluble Pesticide Protein, Cry1Ia.</title>
        <authorList>
            <person name="Varani A.M."/>
            <person name="Lemos M.V."/>
            <person name="Fernandes C.C."/>
            <person name="Lemos E.G."/>
            <person name="Alves E.C."/>
            <person name="Desiderio J.A."/>
        </authorList>
    </citation>
    <scope>NUCLEOTIDE SEQUENCE [LARGE SCALE GENOMIC DNA]</scope>
    <source>
        <strain evidence="1 2">T01-328</strain>
    </source>
</reference>
<dbReference type="EMBL" id="ARXZ02000033">
    <property type="protein sequence ID" value="ERH97381.1"/>
    <property type="molecule type" value="Genomic_DNA"/>
</dbReference>
<dbReference type="SMR" id="A0AAN4KM22"/>
<sequence>MKLLIDVYYCESCEEEFAVNKDREVVCCPHCESQDIEKSYTGSHSRI</sequence>
<dbReference type="Proteomes" id="UP000013487">
    <property type="component" value="Unassembled WGS sequence"/>
</dbReference>
<dbReference type="AlphaFoldDB" id="A0AAN4KM22"/>
<dbReference type="RefSeq" id="WP_000770710.1">
    <property type="nucleotide sequence ID" value="NZ_ARXZ02000033.1"/>
</dbReference>
<name>A0AAN4KM22_BACTU</name>
<accession>A0AAN4KM22</accession>
<protein>
    <submittedName>
        <fullName evidence="1">Uncharacterized protein</fullName>
    </submittedName>
</protein>